<name>A0AAN8XAJ0_HALRR</name>
<comment type="caution">
    <text evidence="1">The sequence shown here is derived from an EMBL/GenBank/DDBJ whole genome shotgun (WGS) entry which is preliminary data.</text>
</comment>
<gene>
    <name evidence="1" type="ORF">SK128_001812</name>
</gene>
<organism evidence="1 2">
    <name type="scientific">Halocaridina rubra</name>
    <name type="common">Hawaiian red shrimp</name>
    <dbReference type="NCBI Taxonomy" id="373956"/>
    <lineage>
        <taxon>Eukaryota</taxon>
        <taxon>Metazoa</taxon>
        <taxon>Ecdysozoa</taxon>
        <taxon>Arthropoda</taxon>
        <taxon>Crustacea</taxon>
        <taxon>Multicrustacea</taxon>
        <taxon>Malacostraca</taxon>
        <taxon>Eumalacostraca</taxon>
        <taxon>Eucarida</taxon>
        <taxon>Decapoda</taxon>
        <taxon>Pleocyemata</taxon>
        <taxon>Caridea</taxon>
        <taxon>Atyoidea</taxon>
        <taxon>Atyidae</taxon>
        <taxon>Halocaridina</taxon>
    </lineage>
</organism>
<sequence>MEKTRPPVFFRFLRHWSTLLLSRLPRRVGKPVYLVDLYVITDVTRGLPSRYKLIWFLGSMVRTQQILSREKSSGAVFDHDNYCLEIAAASIQKHLDEEFVVSYCPVWTEGVKEQSLQSNSIGKCCPHGEHLAVFQNEFQCTADENERNLENDPYLRHSNITEILFTSFPVCSVGGGYHVFPLGINQESYAAFGESQDLEIVAMEHGVFERKTAISRSLFCLDYSTSENSTQPIAVVCPAHPQDFAYPAVENV</sequence>
<protein>
    <submittedName>
        <fullName evidence="1">Uncharacterized protein</fullName>
    </submittedName>
</protein>
<evidence type="ECO:0000313" key="1">
    <source>
        <dbReference type="EMBL" id="KAK7079196.1"/>
    </source>
</evidence>
<proteinExistence type="predicted"/>
<dbReference type="AlphaFoldDB" id="A0AAN8XAJ0"/>
<reference evidence="1 2" key="1">
    <citation type="submission" date="2023-11" db="EMBL/GenBank/DDBJ databases">
        <title>Halocaridina rubra genome assembly.</title>
        <authorList>
            <person name="Smith C."/>
        </authorList>
    </citation>
    <scope>NUCLEOTIDE SEQUENCE [LARGE SCALE GENOMIC DNA]</scope>
    <source>
        <strain evidence="1">EP-1</strain>
        <tissue evidence="1">Whole</tissue>
    </source>
</reference>
<dbReference type="Proteomes" id="UP001381693">
    <property type="component" value="Unassembled WGS sequence"/>
</dbReference>
<keyword evidence="2" id="KW-1185">Reference proteome</keyword>
<dbReference type="EMBL" id="JAXCGZ010007566">
    <property type="protein sequence ID" value="KAK7079196.1"/>
    <property type="molecule type" value="Genomic_DNA"/>
</dbReference>
<evidence type="ECO:0000313" key="2">
    <source>
        <dbReference type="Proteomes" id="UP001381693"/>
    </source>
</evidence>
<accession>A0AAN8XAJ0</accession>